<protein>
    <submittedName>
        <fullName evidence="1">Uncharacterized protein</fullName>
    </submittedName>
</protein>
<dbReference type="KEGG" id="nsh:GXM_10053"/>
<proteinExistence type="predicted"/>
<evidence type="ECO:0000313" key="2">
    <source>
        <dbReference type="Proteomes" id="UP000326678"/>
    </source>
</evidence>
<accession>A0A5P8WLM2</accession>
<evidence type="ECO:0000313" key="1">
    <source>
        <dbReference type="EMBL" id="QFS52789.1"/>
    </source>
</evidence>
<dbReference type="EMBL" id="CP045230">
    <property type="protein sequence ID" value="QFS52789.1"/>
    <property type="molecule type" value="Genomic_DNA"/>
</dbReference>
<reference evidence="1 2" key="1">
    <citation type="submission" date="2019-10" db="EMBL/GenBank/DDBJ databases">
        <title>Genomic and transcriptomic insights into the perfect genentic adaptation of a filamentous nitrogen-fixing cyanobacterium to rice fields.</title>
        <authorList>
            <person name="Chen Z."/>
        </authorList>
    </citation>
    <scope>NUCLEOTIDE SEQUENCE [LARGE SCALE GENOMIC DNA]</scope>
    <source>
        <strain evidence="1">CCNUC1</strain>
    </source>
</reference>
<organism evidence="1 2">
    <name type="scientific">Nostoc sphaeroides CCNUC1</name>
    <dbReference type="NCBI Taxonomy" id="2653204"/>
    <lineage>
        <taxon>Bacteria</taxon>
        <taxon>Bacillati</taxon>
        <taxon>Cyanobacteriota</taxon>
        <taxon>Cyanophyceae</taxon>
        <taxon>Nostocales</taxon>
        <taxon>Nostocaceae</taxon>
        <taxon>Nostoc</taxon>
    </lineage>
</organism>
<keyword evidence="2" id="KW-1185">Reference proteome</keyword>
<dbReference type="Proteomes" id="UP000326678">
    <property type="component" value="Chromosome pGXM03"/>
</dbReference>
<gene>
    <name evidence="1" type="ORF">GXM_10053</name>
</gene>
<name>A0A5P8WLM2_9NOSO</name>
<sequence length="42" mass="4950">MCFDFAVLCITPKIAQIPDFHQFSPIKLNISQSYRTQIQIHR</sequence>
<dbReference type="AlphaFoldDB" id="A0A5P8WLM2"/>